<evidence type="ECO:0000256" key="1">
    <source>
        <dbReference type="SAM" id="MobiDB-lite"/>
    </source>
</evidence>
<name>A0A1B2A8Y6_9SPHN</name>
<accession>A0A1B2A8Y6</accession>
<feature type="region of interest" description="Disordered" evidence="1">
    <location>
        <begin position="45"/>
        <end position="66"/>
    </location>
</feature>
<proteinExistence type="predicted"/>
<sequence>MFPPKTPGIKDDTLPSSLGGCTAITPKNGRALTVLPHGNSIVPPCGSTGKISKSTSGSSSGSTPLPGPISFQAKFCRNRMSSTLTDKRSPGCAPSIAIGPVRMCGPISDAVVATISRWSDSIPKRSRSFGIRSSPLETVLTTTTSPGFTVTTAGKCGSKKPQCVVAGEAGRFMGLAIGPIFATESGVRHAFTQQRYIRTGRRPSENDAGNMNRACYHISVFDRRFGPPDLLWLLCQR</sequence>
<dbReference type="STRING" id="692370.A6F68_00101"/>
<dbReference type="KEGG" id="ado:A6F68_00101"/>
<gene>
    <name evidence="2" type="ORF">A6F68_00101</name>
</gene>
<evidence type="ECO:0000313" key="2">
    <source>
        <dbReference type="EMBL" id="ANY18637.1"/>
    </source>
</evidence>
<dbReference type="AlphaFoldDB" id="A0A1B2A8Y6"/>
<reference evidence="2 3" key="1">
    <citation type="submission" date="2016-07" db="EMBL/GenBank/DDBJ databases">
        <title>Complete genome sequence of Altererythrobacter dongtanensis KCTC 22672, a type strain with esterase isolated from tidal flat.</title>
        <authorList>
            <person name="Cheng H."/>
            <person name="Wu Y.-H."/>
            <person name="Zhou P."/>
            <person name="Huo Y.-Y."/>
            <person name="Wang C.-S."/>
            <person name="Xu X.-W."/>
        </authorList>
    </citation>
    <scope>NUCLEOTIDE SEQUENCE [LARGE SCALE GENOMIC DNA]</scope>
    <source>
        <strain evidence="2 3">KCTC 22672</strain>
    </source>
</reference>
<keyword evidence="3" id="KW-1185">Reference proteome</keyword>
<evidence type="ECO:0000313" key="3">
    <source>
        <dbReference type="Proteomes" id="UP000092932"/>
    </source>
</evidence>
<dbReference type="EMBL" id="CP016591">
    <property type="protein sequence ID" value="ANY18637.1"/>
    <property type="molecule type" value="Genomic_DNA"/>
</dbReference>
<organism evidence="2 3">
    <name type="scientific">Tsuneonella dongtanensis</name>
    <dbReference type="NCBI Taxonomy" id="692370"/>
    <lineage>
        <taxon>Bacteria</taxon>
        <taxon>Pseudomonadati</taxon>
        <taxon>Pseudomonadota</taxon>
        <taxon>Alphaproteobacteria</taxon>
        <taxon>Sphingomonadales</taxon>
        <taxon>Erythrobacteraceae</taxon>
        <taxon>Tsuneonella</taxon>
    </lineage>
</organism>
<protein>
    <submittedName>
        <fullName evidence="2">Uncharacterized protein</fullName>
    </submittedName>
</protein>
<dbReference type="Proteomes" id="UP000092932">
    <property type="component" value="Chromosome"/>
</dbReference>
<feature type="compositionally biased region" description="Low complexity" evidence="1">
    <location>
        <begin position="46"/>
        <end position="66"/>
    </location>
</feature>